<dbReference type="EMBL" id="CM056742">
    <property type="protein sequence ID" value="KAJ8674665.1"/>
    <property type="molecule type" value="Genomic_DNA"/>
</dbReference>
<keyword evidence="2" id="KW-1185">Reference proteome</keyword>
<evidence type="ECO:0000313" key="1">
    <source>
        <dbReference type="EMBL" id="KAJ8674665.1"/>
    </source>
</evidence>
<name>A0ACC2NTT3_9HYME</name>
<evidence type="ECO:0000313" key="2">
    <source>
        <dbReference type="Proteomes" id="UP001239111"/>
    </source>
</evidence>
<sequence length="155" mass="16808">MPVDRAGLSFYPSSRSWRGARGAHVIDELTQDDPNVAENQAPSNRMLGSCTDSLSQVSLNGGEECTASRTSERCRESTLPPNPGALPREPLEAESTDQNCLAFSPRTSELKGAAREQNRKERAYKVKQSTAAECPKVPATTVDRDYQIPLSPGSV</sequence>
<reference evidence="1" key="1">
    <citation type="submission" date="2023-04" db="EMBL/GenBank/DDBJ databases">
        <title>A chromosome-level genome assembly of the parasitoid wasp Eretmocerus hayati.</title>
        <authorList>
            <person name="Zhong Y."/>
            <person name="Liu S."/>
            <person name="Liu Y."/>
        </authorList>
    </citation>
    <scope>NUCLEOTIDE SEQUENCE</scope>
    <source>
        <strain evidence="1">ZJU_SS_LIU_2023</strain>
    </source>
</reference>
<comment type="caution">
    <text evidence="1">The sequence shown here is derived from an EMBL/GenBank/DDBJ whole genome shotgun (WGS) entry which is preliminary data.</text>
</comment>
<dbReference type="Proteomes" id="UP001239111">
    <property type="component" value="Chromosome 2"/>
</dbReference>
<protein>
    <submittedName>
        <fullName evidence="1">Uncharacterized protein</fullName>
    </submittedName>
</protein>
<organism evidence="1 2">
    <name type="scientific">Eretmocerus hayati</name>
    <dbReference type="NCBI Taxonomy" id="131215"/>
    <lineage>
        <taxon>Eukaryota</taxon>
        <taxon>Metazoa</taxon>
        <taxon>Ecdysozoa</taxon>
        <taxon>Arthropoda</taxon>
        <taxon>Hexapoda</taxon>
        <taxon>Insecta</taxon>
        <taxon>Pterygota</taxon>
        <taxon>Neoptera</taxon>
        <taxon>Endopterygota</taxon>
        <taxon>Hymenoptera</taxon>
        <taxon>Apocrita</taxon>
        <taxon>Proctotrupomorpha</taxon>
        <taxon>Chalcidoidea</taxon>
        <taxon>Aphelinidae</taxon>
        <taxon>Aphelininae</taxon>
        <taxon>Eretmocerus</taxon>
    </lineage>
</organism>
<proteinExistence type="predicted"/>
<accession>A0ACC2NTT3</accession>
<gene>
    <name evidence="1" type="ORF">QAD02_010451</name>
</gene>